<dbReference type="InterPro" id="IPR023093">
    <property type="entry name" value="ScpA-like_C"/>
</dbReference>
<name>A0A9P6ECJ7_9AGAR</name>
<evidence type="ECO:0000259" key="6">
    <source>
        <dbReference type="Pfam" id="PF04825"/>
    </source>
</evidence>
<keyword evidence="8" id="KW-1185">Reference proteome</keyword>
<dbReference type="InterPro" id="IPR036390">
    <property type="entry name" value="WH_DNA-bd_sf"/>
</dbReference>
<feature type="compositionally biased region" description="Polar residues" evidence="4">
    <location>
        <begin position="334"/>
        <end position="357"/>
    </location>
</feature>
<dbReference type="GO" id="GO:0005634">
    <property type="term" value="C:nucleus"/>
    <property type="evidence" value="ECO:0007669"/>
    <property type="project" value="UniProtKB-SubCell"/>
</dbReference>
<dbReference type="GO" id="GO:0003682">
    <property type="term" value="F:chromatin binding"/>
    <property type="evidence" value="ECO:0007669"/>
    <property type="project" value="TreeGrafter"/>
</dbReference>
<dbReference type="Gene3D" id="1.10.10.580">
    <property type="entry name" value="Structural maintenance of chromosome 1. Chain E"/>
    <property type="match status" value="1"/>
</dbReference>
<comment type="subcellular location">
    <subcellularLocation>
        <location evidence="1">Nucleus</location>
    </subcellularLocation>
</comment>
<feature type="domain" description="Rad21/Rec8-like protein N-terminal" evidence="6">
    <location>
        <begin position="1"/>
        <end position="99"/>
    </location>
</feature>
<accession>A0A9P6ECJ7</accession>
<sequence>MFFTPELLARRDSGFGLLWLAATLGSKSAFKKLPKRSVLTADISQLCDMISEPAEPLALRLSSNLMFGVVRVYKVKQEIFMTDVTNCVTTLKKVVQDLHATGASDAQLQMANPVARPTAVTITVDPRTTHTLDYDAFVTDWDEFLNMDGNTTLNSEPTFEEPDSDFDPTQKQKKTAKRAAPSLPEQVRKEAHTLEEHHEDILAASYDLSFNASGGDPAGGLDPSSSQIGGGFDNFFFSDGIDAGEGLGLGDDLARELGWGFSPMKSVLSERNVERHSDLNFDDIHDINLDNMDFNFDTGDMPPTMDVGPPAPVDDNRAANPTPKRQKTSRRENQNPTPSRAGSVSSQRGPSPPISFSRQLLSQDLEPFMPLRDITAEARNKENQLEPSKKLKRTRLLLDARTELTDEELKVARAKYLQSQKHQRRELLYKRMEKDSVRIIDEMIWGAPKGLEAPELVNFWQENFKVQVEAKSGLMKIHEVDQDEDSPRPKRRKREPKVPTNNLDEPAGGGNQDFGAPHMDMDWNFDGQDVAMMTDEQPFRYSSEEPGQARHHSRSASITGANLGFDLDLVRGSGSQRSSLFPWDNAGGPSSSSGNMPFVAAGSDHPIDQVDIRLRSASLSHRDSPIPHSQRVSLGGGFTFSPVPQIGEDFAFDVENVETLEETQQDTQKTEMNLVTLERNSYNFLEYAKMQQQVLPNVGDRLSFDTVVPKATSTRHVAAAAFYHCLVLATKHLVRLEQPNPFEPTLIGII</sequence>
<gene>
    <name evidence="7" type="ORF">CPB83DRAFT_464748</name>
</gene>
<dbReference type="PANTHER" id="PTHR12585">
    <property type="entry name" value="SCC1 / RAD21 FAMILY MEMBER"/>
    <property type="match status" value="1"/>
</dbReference>
<reference evidence="7" key="1">
    <citation type="submission" date="2020-11" db="EMBL/GenBank/DDBJ databases">
        <authorList>
            <consortium name="DOE Joint Genome Institute"/>
            <person name="Ahrendt S."/>
            <person name="Riley R."/>
            <person name="Andreopoulos W."/>
            <person name="Labutti K."/>
            <person name="Pangilinan J."/>
            <person name="Ruiz-Duenas F.J."/>
            <person name="Barrasa J.M."/>
            <person name="Sanchez-Garcia M."/>
            <person name="Camarero S."/>
            <person name="Miyauchi S."/>
            <person name="Serrano A."/>
            <person name="Linde D."/>
            <person name="Babiker R."/>
            <person name="Drula E."/>
            <person name="Ayuso-Fernandez I."/>
            <person name="Pacheco R."/>
            <person name="Padilla G."/>
            <person name="Ferreira P."/>
            <person name="Barriuso J."/>
            <person name="Kellner H."/>
            <person name="Castanera R."/>
            <person name="Alfaro M."/>
            <person name="Ramirez L."/>
            <person name="Pisabarro A.G."/>
            <person name="Kuo A."/>
            <person name="Tritt A."/>
            <person name="Lipzen A."/>
            <person name="He G."/>
            <person name="Yan M."/>
            <person name="Ng V."/>
            <person name="Cullen D."/>
            <person name="Martin F."/>
            <person name="Rosso M.-N."/>
            <person name="Henrissat B."/>
            <person name="Hibbett D."/>
            <person name="Martinez A.T."/>
            <person name="Grigoriev I.V."/>
        </authorList>
    </citation>
    <scope>NUCLEOTIDE SEQUENCE</scope>
    <source>
        <strain evidence="7">CBS 506.95</strain>
    </source>
</reference>
<proteinExistence type="inferred from homology"/>
<dbReference type="PANTHER" id="PTHR12585:SF51">
    <property type="entry name" value="MEIOTIC RECOMBINATION PROTEIN REC8"/>
    <property type="match status" value="1"/>
</dbReference>
<dbReference type="GO" id="GO:1990414">
    <property type="term" value="P:replication-born double-strand break repair via sister chromatid exchange"/>
    <property type="evidence" value="ECO:0007669"/>
    <property type="project" value="TreeGrafter"/>
</dbReference>
<evidence type="ECO:0000256" key="4">
    <source>
        <dbReference type="SAM" id="MobiDB-lite"/>
    </source>
</evidence>
<evidence type="ECO:0000313" key="7">
    <source>
        <dbReference type="EMBL" id="KAF9526495.1"/>
    </source>
</evidence>
<dbReference type="GO" id="GO:0008278">
    <property type="term" value="C:cohesin complex"/>
    <property type="evidence" value="ECO:0007669"/>
    <property type="project" value="InterPro"/>
</dbReference>
<dbReference type="InterPro" id="IPR006910">
    <property type="entry name" value="Rad21_Rec8_N"/>
</dbReference>
<evidence type="ECO:0000256" key="2">
    <source>
        <dbReference type="ARBA" id="ARBA00009870"/>
    </source>
</evidence>
<organism evidence="7 8">
    <name type="scientific">Crepidotus variabilis</name>
    <dbReference type="NCBI Taxonomy" id="179855"/>
    <lineage>
        <taxon>Eukaryota</taxon>
        <taxon>Fungi</taxon>
        <taxon>Dikarya</taxon>
        <taxon>Basidiomycota</taxon>
        <taxon>Agaricomycotina</taxon>
        <taxon>Agaricomycetes</taxon>
        <taxon>Agaricomycetidae</taxon>
        <taxon>Agaricales</taxon>
        <taxon>Agaricineae</taxon>
        <taxon>Crepidotaceae</taxon>
        <taxon>Crepidotus</taxon>
    </lineage>
</organism>
<evidence type="ECO:0000313" key="8">
    <source>
        <dbReference type="Proteomes" id="UP000807306"/>
    </source>
</evidence>
<dbReference type="InterPro" id="IPR006909">
    <property type="entry name" value="Rad21/Rec8_C_eu"/>
</dbReference>
<keyword evidence="3" id="KW-0539">Nucleus</keyword>
<dbReference type="AlphaFoldDB" id="A0A9P6ECJ7"/>
<comment type="caution">
    <text evidence="7">The sequence shown here is derived from an EMBL/GenBank/DDBJ whole genome shotgun (WGS) entry which is preliminary data.</text>
</comment>
<dbReference type="SUPFAM" id="SSF46785">
    <property type="entry name" value="Winged helix' DNA-binding domain"/>
    <property type="match status" value="1"/>
</dbReference>
<dbReference type="Proteomes" id="UP000807306">
    <property type="component" value="Unassembled WGS sequence"/>
</dbReference>
<dbReference type="GO" id="GO:0007062">
    <property type="term" value="P:sister chromatid cohesion"/>
    <property type="evidence" value="ECO:0007669"/>
    <property type="project" value="InterPro"/>
</dbReference>
<dbReference type="Pfam" id="PF04825">
    <property type="entry name" value="Rad21_Rec8_N"/>
    <property type="match status" value="1"/>
</dbReference>
<feature type="region of interest" description="Disordered" evidence="4">
    <location>
        <begin position="152"/>
        <end position="185"/>
    </location>
</feature>
<evidence type="ECO:0000256" key="3">
    <source>
        <dbReference type="ARBA" id="ARBA00023242"/>
    </source>
</evidence>
<feature type="compositionally biased region" description="Basic and acidic residues" evidence="4">
    <location>
        <begin position="477"/>
        <end position="488"/>
    </location>
</feature>
<dbReference type="EMBL" id="MU157871">
    <property type="protein sequence ID" value="KAF9526495.1"/>
    <property type="molecule type" value="Genomic_DNA"/>
</dbReference>
<protein>
    <submittedName>
        <fullName evidence="7">Rec8 like protein-domain-containing protein</fullName>
    </submittedName>
</protein>
<evidence type="ECO:0000259" key="5">
    <source>
        <dbReference type="Pfam" id="PF04824"/>
    </source>
</evidence>
<dbReference type="InterPro" id="IPR039781">
    <property type="entry name" value="Rad21/Rec8-like"/>
</dbReference>
<comment type="similarity">
    <text evidence="2">Belongs to the rad21 family.</text>
</comment>
<evidence type="ECO:0000256" key="1">
    <source>
        <dbReference type="ARBA" id="ARBA00004123"/>
    </source>
</evidence>
<feature type="region of interest" description="Disordered" evidence="4">
    <location>
        <begin position="297"/>
        <end position="357"/>
    </location>
</feature>
<dbReference type="OrthoDB" id="10071381at2759"/>
<feature type="region of interest" description="Disordered" evidence="4">
    <location>
        <begin position="477"/>
        <end position="521"/>
    </location>
</feature>
<feature type="domain" description="Rad21/Rec8-like protein C-terminal eukaryotic" evidence="5">
    <location>
        <begin position="709"/>
        <end position="745"/>
    </location>
</feature>
<dbReference type="Pfam" id="PF04824">
    <property type="entry name" value="Rad21_Rec8"/>
    <property type="match status" value="1"/>
</dbReference>